<dbReference type="PRINTS" id="PR00385">
    <property type="entry name" value="P450"/>
</dbReference>
<sequence>MTQPPVDASSSAPFVSVPQPAGVPILGNLPAFKRDMLSALMAAFREHGDKVRFNLLSRQALFLAHPDDLNHVLIRNNRNFTKYTRGYRVMRQLLGNGLVTSEGSFWLRQRRIAQPSFHQKRINAFAETMARVAEDRAHNWEQLLKNSGDGAPPVIQLNAEMARITLDIVGFTLLSTELSSHSARVNTNLAFILKEVTRRIRVPWSLPLSVPTPGNNRVNRAIARLDAVVETIISRRRHSAENPEDLLTMLMEARDEDSGEGMTDAQLRDEVMTIFLAGFETTATALTWTFYLLSLHPEAMAALHAELDQVLEDGRMPTLQDLPRLEWTRMVIEEAMRLYPPVPMLARTAAEDDVIGGVEVPAKTFIILSPYITHRHPAFWDEPEVYNPERFRDPKADRPRFAYYPFLGGPRQCIGKSFAMMEAQLVLATLARRFKLEHAASTPAQLNVTVTLGAQGDIPMKLTRR</sequence>
<dbReference type="RefSeq" id="WP_111730510.1">
    <property type="nucleotide sequence ID" value="NZ_QHKO01000006.1"/>
</dbReference>
<evidence type="ECO:0000256" key="6">
    <source>
        <dbReference type="ARBA" id="ARBA00023033"/>
    </source>
</evidence>
<dbReference type="InterPro" id="IPR036396">
    <property type="entry name" value="Cyt_P450_sf"/>
</dbReference>
<evidence type="ECO:0000256" key="5">
    <source>
        <dbReference type="ARBA" id="ARBA00023004"/>
    </source>
</evidence>
<dbReference type="InterPro" id="IPR001128">
    <property type="entry name" value="Cyt_P450"/>
</dbReference>
<keyword evidence="6" id="KW-0503">Monooxygenase</keyword>
<dbReference type="SUPFAM" id="SSF48264">
    <property type="entry name" value="Cytochrome P450"/>
    <property type="match status" value="1"/>
</dbReference>
<evidence type="ECO:0000313" key="9">
    <source>
        <dbReference type="Proteomes" id="UP000249169"/>
    </source>
</evidence>
<dbReference type="PANTHER" id="PTHR24291">
    <property type="entry name" value="CYTOCHROME P450 FAMILY 4"/>
    <property type="match status" value="1"/>
</dbReference>
<name>A0A328C5N2_9DELT</name>
<keyword evidence="9" id="KW-1185">Reference proteome</keyword>
<dbReference type="InterPro" id="IPR002401">
    <property type="entry name" value="Cyt_P450_E_grp-I"/>
</dbReference>
<evidence type="ECO:0000256" key="1">
    <source>
        <dbReference type="ARBA" id="ARBA00010617"/>
    </source>
</evidence>
<proteinExistence type="inferred from homology"/>
<feature type="binding site" description="axial binding residue" evidence="7">
    <location>
        <position position="413"/>
    </location>
    <ligand>
        <name>heme</name>
        <dbReference type="ChEBI" id="CHEBI:30413"/>
    </ligand>
    <ligandPart>
        <name>Fe</name>
        <dbReference type="ChEBI" id="CHEBI:18248"/>
    </ligandPart>
</feature>
<evidence type="ECO:0000256" key="3">
    <source>
        <dbReference type="ARBA" id="ARBA00022723"/>
    </source>
</evidence>
<dbReference type="GO" id="GO:0016705">
    <property type="term" value="F:oxidoreductase activity, acting on paired donors, with incorporation or reduction of molecular oxygen"/>
    <property type="evidence" value="ECO:0007669"/>
    <property type="project" value="InterPro"/>
</dbReference>
<comment type="cofactor">
    <cofactor evidence="7">
        <name>heme</name>
        <dbReference type="ChEBI" id="CHEBI:30413"/>
    </cofactor>
</comment>
<protein>
    <submittedName>
        <fullName evidence="8">Cytochrome P450</fullName>
    </submittedName>
</protein>
<keyword evidence="3 7" id="KW-0479">Metal-binding</keyword>
<comment type="similarity">
    <text evidence="1">Belongs to the cytochrome P450 family.</text>
</comment>
<organism evidence="8 9">
    <name type="scientific">Lujinxingia litoralis</name>
    <dbReference type="NCBI Taxonomy" id="2211119"/>
    <lineage>
        <taxon>Bacteria</taxon>
        <taxon>Deltaproteobacteria</taxon>
        <taxon>Bradymonadales</taxon>
        <taxon>Lujinxingiaceae</taxon>
        <taxon>Lujinxingia</taxon>
    </lineage>
</organism>
<dbReference type="Pfam" id="PF00067">
    <property type="entry name" value="p450"/>
    <property type="match status" value="1"/>
</dbReference>
<dbReference type="GO" id="GO:0005506">
    <property type="term" value="F:iron ion binding"/>
    <property type="evidence" value="ECO:0007669"/>
    <property type="project" value="InterPro"/>
</dbReference>
<evidence type="ECO:0000256" key="2">
    <source>
        <dbReference type="ARBA" id="ARBA00022617"/>
    </source>
</evidence>
<gene>
    <name evidence="8" type="ORF">DL240_13905</name>
</gene>
<accession>A0A328C5N2</accession>
<evidence type="ECO:0000256" key="7">
    <source>
        <dbReference type="PIRSR" id="PIRSR602401-1"/>
    </source>
</evidence>
<dbReference type="EMBL" id="QHKO01000006">
    <property type="protein sequence ID" value="RAL21222.1"/>
    <property type="molecule type" value="Genomic_DNA"/>
</dbReference>
<dbReference type="Gene3D" id="1.10.630.10">
    <property type="entry name" value="Cytochrome P450"/>
    <property type="match status" value="1"/>
</dbReference>
<reference evidence="8 9" key="1">
    <citation type="submission" date="2018-05" db="EMBL/GenBank/DDBJ databases">
        <title>Lujinxingia marina gen. nov. sp. nov., a new facultative anaerobic member of the class Deltaproteobacteria, and proposal of Lujinxingaceae fam. nov.</title>
        <authorList>
            <person name="Li C.-M."/>
        </authorList>
    </citation>
    <scope>NUCLEOTIDE SEQUENCE [LARGE SCALE GENOMIC DNA]</scope>
    <source>
        <strain evidence="8 9">B210</strain>
    </source>
</reference>
<dbReference type="GO" id="GO:0004497">
    <property type="term" value="F:monooxygenase activity"/>
    <property type="evidence" value="ECO:0007669"/>
    <property type="project" value="UniProtKB-KW"/>
</dbReference>
<keyword evidence="5 7" id="KW-0408">Iron</keyword>
<dbReference type="PANTHER" id="PTHR24291:SF50">
    <property type="entry name" value="BIFUNCTIONAL ALBAFLAVENONE MONOOXYGENASE_TERPENE SYNTHASE"/>
    <property type="match status" value="1"/>
</dbReference>
<dbReference type="AlphaFoldDB" id="A0A328C5N2"/>
<evidence type="ECO:0000256" key="4">
    <source>
        <dbReference type="ARBA" id="ARBA00023002"/>
    </source>
</evidence>
<keyword evidence="4" id="KW-0560">Oxidoreductase</keyword>
<dbReference type="Proteomes" id="UP000249169">
    <property type="component" value="Unassembled WGS sequence"/>
</dbReference>
<dbReference type="GO" id="GO:0020037">
    <property type="term" value="F:heme binding"/>
    <property type="evidence" value="ECO:0007669"/>
    <property type="project" value="InterPro"/>
</dbReference>
<keyword evidence="2 7" id="KW-0349">Heme</keyword>
<dbReference type="OrthoDB" id="9764248at2"/>
<dbReference type="PRINTS" id="PR00463">
    <property type="entry name" value="EP450I"/>
</dbReference>
<evidence type="ECO:0000313" key="8">
    <source>
        <dbReference type="EMBL" id="RAL21222.1"/>
    </source>
</evidence>
<comment type="caution">
    <text evidence="8">The sequence shown here is derived from an EMBL/GenBank/DDBJ whole genome shotgun (WGS) entry which is preliminary data.</text>
</comment>
<dbReference type="InterPro" id="IPR050196">
    <property type="entry name" value="Cytochrome_P450_Monoox"/>
</dbReference>
<dbReference type="CDD" id="cd20620">
    <property type="entry name" value="CYP132-like"/>
    <property type="match status" value="1"/>
</dbReference>